<reference evidence="2 3" key="1">
    <citation type="journal article" date="2013" name="Front. Microbiol.">
        <title>Comparative genomic analyses of the cyanobacterium, Lyngbya aestuarii BL J, a powerful hydrogen producer.</title>
        <authorList>
            <person name="Kothari A."/>
            <person name="Vaughn M."/>
            <person name="Garcia-Pichel F."/>
        </authorList>
    </citation>
    <scope>NUCLEOTIDE SEQUENCE [LARGE SCALE GENOMIC DNA]</scope>
    <source>
        <strain evidence="2 3">BL J</strain>
    </source>
</reference>
<accession>U7QCR1</accession>
<evidence type="ECO:0000313" key="2">
    <source>
        <dbReference type="EMBL" id="ERT04501.1"/>
    </source>
</evidence>
<sequence>MPNFGNWIKTQAFVNPVEKHSVQSQNPLSSTSKKNRLHEQNSTQSWLIQDSKIIPVGS</sequence>
<dbReference type="EMBL" id="AUZM01000094">
    <property type="protein sequence ID" value="ERT04501.1"/>
    <property type="molecule type" value="Genomic_DNA"/>
</dbReference>
<comment type="caution">
    <text evidence="2">The sequence shown here is derived from an EMBL/GenBank/DDBJ whole genome shotgun (WGS) entry which is preliminary data.</text>
</comment>
<protein>
    <submittedName>
        <fullName evidence="2">Uncharacterized protein</fullName>
    </submittedName>
</protein>
<feature type="compositionally biased region" description="Polar residues" evidence="1">
    <location>
        <begin position="22"/>
        <end position="32"/>
    </location>
</feature>
<name>U7QCR1_9CYAN</name>
<evidence type="ECO:0000313" key="3">
    <source>
        <dbReference type="Proteomes" id="UP000017127"/>
    </source>
</evidence>
<dbReference type="AlphaFoldDB" id="U7QCR1"/>
<organism evidence="2 3">
    <name type="scientific">Lyngbya aestuarii BL J</name>
    <dbReference type="NCBI Taxonomy" id="1348334"/>
    <lineage>
        <taxon>Bacteria</taxon>
        <taxon>Bacillati</taxon>
        <taxon>Cyanobacteriota</taxon>
        <taxon>Cyanophyceae</taxon>
        <taxon>Oscillatoriophycideae</taxon>
        <taxon>Oscillatoriales</taxon>
        <taxon>Microcoleaceae</taxon>
        <taxon>Lyngbya</taxon>
    </lineage>
</organism>
<evidence type="ECO:0000256" key="1">
    <source>
        <dbReference type="SAM" id="MobiDB-lite"/>
    </source>
</evidence>
<proteinExistence type="predicted"/>
<gene>
    <name evidence="2" type="ORF">M595_5563</name>
</gene>
<dbReference type="Proteomes" id="UP000017127">
    <property type="component" value="Unassembled WGS sequence"/>
</dbReference>
<keyword evidence="3" id="KW-1185">Reference proteome</keyword>
<feature type="region of interest" description="Disordered" evidence="1">
    <location>
        <begin position="18"/>
        <end position="58"/>
    </location>
</feature>